<accession>K0K9K7</accession>
<evidence type="ECO:0000313" key="2">
    <source>
        <dbReference type="Proteomes" id="UP000006281"/>
    </source>
</evidence>
<reference evidence="1 2" key="1">
    <citation type="journal article" date="2012" name="BMC Genomics">
        <title>Complete genome sequence of Saccharothrix espanaensis DSM 44229T and comparison to the other completely sequenced Pseudonocardiaceae.</title>
        <authorList>
            <person name="Strobel T."/>
            <person name="Al-Dilaimi A."/>
            <person name="Blom J."/>
            <person name="Gessner A."/>
            <person name="Kalinowski J."/>
            <person name="Luzhetska M."/>
            <person name="Puhler A."/>
            <person name="Szczepanowski R."/>
            <person name="Bechthold A."/>
            <person name="Ruckert C."/>
        </authorList>
    </citation>
    <scope>NUCLEOTIDE SEQUENCE [LARGE SCALE GENOMIC DNA]</scope>
    <source>
        <strain evidence="2">ATCC 51144 / DSM 44229 / JCM 9112 / NBRC 15066 / NRRL 15764</strain>
    </source>
</reference>
<dbReference type="HOGENOM" id="CLU_2318436_0_0_11"/>
<organism evidence="1 2">
    <name type="scientific">Saccharothrix espanaensis (strain ATCC 51144 / DSM 44229 / JCM 9112 / NBRC 15066 / NRRL 15764)</name>
    <dbReference type="NCBI Taxonomy" id="1179773"/>
    <lineage>
        <taxon>Bacteria</taxon>
        <taxon>Bacillati</taxon>
        <taxon>Actinomycetota</taxon>
        <taxon>Actinomycetes</taxon>
        <taxon>Pseudonocardiales</taxon>
        <taxon>Pseudonocardiaceae</taxon>
        <taxon>Saccharothrix</taxon>
    </lineage>
</organism>
<evidence type="ECO:0000313" key="1">
    <source>
        <dbReference type="EMBL" id="CCH33308.1"/>
    </source>
</evidence>
<dbReference type="PATRIC" id="fig|1179773.3.peg.6097"/>
<protein>
    <submittedName>
        <fullName evidence="1">Uncharacterized protein</fullName>
    </submittedName>
</protein>
<dbReference type="AlphaFoldDB" id="K0K9K7"/>
<gene>
    <name evidence="1" type="ordered locus">BN6_60540</name>
</gene>
<dbReference type="Proteomes" id="UP000006281">
    <property type="component" value="Chromosome"/>
</dbReference>
<keyword evidence="2" id="KW-1185">Reference proteome</keyword>
<dbReference type="KEGG" id="sesp:BN6_60540"/>
<dbReference type="BioCyc" id="SESP1179773:BN6_RS29130-MONOMER"/>
<proteinExistence type="predicted"/>
<name>K0K9K7_SACES</name>
<sequence length="99" mass="10657">MAQTEDVHDGHVYDLQFSGTVFSSDNGKQKVVVLVGAYAGTGRTTRALVARAKVSGTKVEPDLAELYTVPHEKLEVVHPVLGEKELKAVKAQLVKKITG</sequence>
<dbReference type="RefSeq" id="WP_015103419.1">
    <property type="nucleotide sequence ID" value="NC_019673.1"/>
</dbReference>
<dbReference type="EMBL" id="HE804045">
    <property type="protein sequence ID" value="CCH33308.1"/>
    <property type="molecule type" value="Genomic_DNA"/>
</dbReference>